<protein>
    <submittedName>
        <fullName evidence="1">Uncharacterized protein</fullName>
    </submittedName>
</protein>
<gene>
    <name evidence="1" type="ORF">ILYODFUR_007839</name>
</gene>
<name>A0ABV0SL44_9TELE</name>
<comment type="caution">
    <text evidence="1">The sequence shown here is derived from an EMBL/GenBank/DDBJ whole genome shotgun (WGS) entry which is preliminary data.</text>
</comment>
<dbReference type="EMBL" id="JAHRIQ010000512">
    <property type="protein sequence ID" value="MEQ2220677.1"/>
    <property type="molecule type" value="Genomic_DNA"/>
</dbReference>
<accession>A0ABV0SL44</accession>
<proteinExistence type="predicted"/>
<evidence type="ECO:0000313" key="1">
    <source>
        <dbReference type="EMBL" id="MEQ2220677.1"/>
    </source>
</evidence>
<sequence length="102" mass="11759">MKSQQKPIFQEHGMKADTRRLPEFLRIIRFQILQKDDKTGRKCFIKKIKEKADKNNGWSKYETKLPNVSVPRGLSSAAERRKSLGSGCLESCPVRFKVGIYS</sequence>
<reference evidence="1 2" key="1">
    <citation type="submission" date="2021-06" db="EMBL/GenBank/DDBJ databases">
        <authorList>
            <person name="Palmer J.M."/>
        </authorList>
    </citation>
    <scope>NUCLEOTIDE SEQUENCE [LARGE SCALE GENOMIC DNA]</scope>
    <source>
        <strain evidence="2">if_2019</strain>
        <tissue evidence="1">Muscle</tissue>
    </source>
</reference>
<dbReference type="Proteomes" id="UP001482620">
    <property type="component" value="Unassembled WGS sequence"/>
</dbReference>
<keyword evidence="2" id="KW-1185">Reference proteome</keyword>
<evidence type="ECO:0000313" key="2">
    <source>
        <dbReference type="Proteomes" id="UP001482620"/>
    </source>
</evidence>
<organism evidence="1 2">
    <name type="scientific">Ilyodon furcidens</name>
    <name type="common">goldbreast splitfin</name>
    <dbReference type="NCBI Taxonomy" id="33524"/>
    <lineage>
        <taxon>Eukaryota</taxon>
        <taxon>Metazoa</taxon>
        <taxon>Chordata</taxon>
        <taxon>Craniata</taxon>
        <taxon>Vertebrata</taxon>
        <taxon>Euteleostomi</taxon>
        <taxon>Actinopterygii</taxon>
        <taxon>Neopterygii</taxon>
        <taxon>Teleostei</taxon>
        <taxon>Neoteleostei</taxon>
        <taxon>Acanthomorphata</taxon>
        <taxon>Ovalentaria</taxon>
        <taxon>Atherinomorphae</taxon>
        <taxon>Cyprinodontiformes</taxon>
        <taxon>Goodeidae</taxon>
        <taxon>Ilyodon</taxon>
    </lineage>
</organism>